<evidence type="ECO:0000256" key="2">
    <source>
        <dbReference type="ARBA" id="ARBA00023306"/>
    </source>
</evidence>
<dbReference type="AlphaFoldDB" id="A0AAQ3JQ10"/>
<name>A0AAQ3JQ10_9LILI</name>
<dbReference type="SMART" id="SM01075">
    <property type="entry name" value="CDT1"/>
    <property type="match status" value="1"/>
</dbReference>
<dbReference type="Proteomes" id="UP001327560">
    <property type="component" value="Chromosome 1"/>
</dbReference>
<accession>A0AAQ3JQ10</accession>
<dbReference type="Gene3D" id="1.10.10.1420">
    <property type="entry name" value="DNA replication factor Cdt1, C-terminal WH domain"/>
    <property type="match status" value="1"/>
</dbReference>
<sequence>MISEAPSKYSASAKKRSAVSANPPSEPPAKIAAVTDQIFTPEKPFPQRSRNRSIAFSLKEVRQVARGLQRASDRSDLAQSSVDLWSAEQLGVGPGPSSSSKSSKAKTPAVEIPEKYEVLCEFFNCMESSIRLLRLKGSMSTFPNICTSIQHLTERRFTYAHLAQLKYIMPEAIIIKKILVHDESTCCMKPELQVNLQADAVTNNINGKSESGYTILRAVFRERLVGFIKNHPEGNEVPEEQLPHPFNQTKPSTQPNVNINVNAANSGFSSSTASQEQVIVPSHMPQSFQRRFSRRLSNSNSEKTPLSCVNEASPTDKSCLPVASSPMKCTSKPPLYKQSVLSSPISTISSSKSGINEEVGQLTRPVNYSHKEPIVQGGTPAKEVSTPLRLLSSTPEICSSKRCPTTPSCDSSVLKKSLRRSARTKLFMTPKKGEKAQDKECEDRSFSPNDDVLNILPETLLRSIREKEQKSVQEKEASVTNRKQKLIASLPNVFDMILLIFQSWNRSVMTKHELIQKLISNHCKIVDRSEVEEQLKLLLDLVPDWISEKVAYSGDVLCCVNNLSIPEEIRQRLSEAV</sequence>
<organism evidence="5 6">
    <name type="scientific">Canna indica</name>
    <name type="common">Indian-shot</name>
    <dbReference type="NCBI Taxonomy" id="4628"/>
    <lineage>
        <taxon>Eukaryota</taxon>
        <taxon>Viridiplantae</taxon>
        <taxon>Streptophyta</taxon>
        <taxon>Embryophyta</taxon>
        <taxon>Tracheophyta</taxon>
        <taxon>Spermatophyta</taxon>
        <taxon>Magnoliopsida</taxon>
        <taxon>Liliopsida</taxon>
        <taxon>Zingiberales</taxon>
        <taxon>Cannaceae</taxon>
        <taxon>Canna</taxon>
    </lineage>
</organism>
<dbReference type="GO" id="GO:0003677">
    <property type="term" value="F:DNA binding"/>
    <property type="evidence" value="ECO:0007669"/>
    <property type="project" value="InterPro"/>
</dbReference>
<dbReference type="InterPro" id="IPR032054">
    <property type="entry name" value="Cdt1_C"/>
</dbReference>
<dbReference type="GO" id="GO:0071163">
    <property type="term" value="P:DNA replication preinitiation complex assembly"/>
    <property type="evidence" value="ECO:0007669"/>
    <property type="project" value="InterPro"/>
</dbReference>
<dbReference type="FunFam" id="1.10.10.1420:FF:000003">
    <property type="entry name" value="CDT1-like protein a chloroplastic"/>
    <property type="match status" value="1"/>
</dbReference>
<keyword evidence="6" id="KW-1185">Reference proteome</keyword>
<comment type="similarity">
    <text evidence="1">Belongs to the Cdt1 family.</text>
</comment>
<reference evidence="5 6" key="1">
    <citation type="submission" date="2023-10" db="EMBL/GenBank/DDBJ databases">
        <title>Chromosome-scale genome assembly provides insights into flower coloration mechanisms of Canna indica.</title>
        <authorList>
            <person name="Li C."/>
        </authorList>
    </citation>
    <scope>NUCLEOTIDE SEQUENCE [LARGE SCALE GENOMIC DNA]</scope>
    <source>
        <tissue evidence="5">Flower</tissue>
    </source>
</reference>
<gene>
    <name evidence="5" type="ORF">Cni_G02800</name>
</gene>
<dbReference type="InterPro" id="IPR014939">
    <property type="entry name" value="CDT1_Gemini-bd-like"/>
</dbReference>
<dbReference type="InterPro" id="IPR038090">
    <property type="entry name" value="Cdt1_C_WH_dom_sf"/>
</dbReference>
<feature type="region of interest" description="Disordered" evidence="3">
    <location>
        <begin position="1"/>
        <end position="32"/>
    </location>
</feature>
<dbReference type="Pfam" id="PF08839">
    <property type="entry name" value="CDT1"/>
    <property type="match status" value="1"/>
</dbReference>
<feature type="compositionally biased region" description="Low complexity" evidence="3">
    <location>
        <begin position="1"/>
        <end position="12"/>
    </location>
</feature>
<dbReference type="InterPro" id="IPR036390">
    <property type="entry name" value="WH_DNA-bd_sf"/>
</dbReference>
<evidence type="ECO:0000256" key="3">
    <source>
        <dbReference type="SAM" id="MobiDB-lite"/>
    </source>
</evidence>
<keyword evidence="2" id="KW-0131">Cell cycle</keyword>
<dbReference type="GO" id="GO:0000076">
    <property type="term" value="P:DNA replication checkpoint signaling"/>
    <property type="evidence" value="ECO:0007669"/>
    <property type="project" value="TreeGrafter"/>
</dbReference>
<dbReference type="PANTHER" id="PTHR28637:SF1">
    <property type="entry name" value="DNA REPLICATION FACTOR CDT1"/>
    <property type="match status" value="1"/>
</dbReference>
<dbReference type="EMBL" id="CP136890">
    <property type="protein sequence ID" value="WOK94098.1"/>
    <property type="molecule type" value="Genomic_DNA"/>
</dbReference>
<proteinExistence type="inferred from homology"/>
<evidence type="ECO:0000313" key="6">
    <source>
        <dbReference type="Proteomes" id="UP001327560"/>
    </source>
</evidence>
<evidence type="ECO:0000259" key="4">
    <source>
        <dbReference type="SMART" id="SM01075"/>
    </source>
</evidence>
<dbReference type="PANTHER" id="PTHR28637">
    <property type="entry name" value="DNA REPLICATION FACTOR CDT1"/>
    <property type="match status" value="1"/>
</dbReference>
<protein>
    <submittedName>
        <fullName evidence="5">CDT1-like protein a, chloroplastic</fullName>
    </submittedName>
</protein>
<dbReference type="SUPFAM" id="SSF46785">
    <property type="entry name" value="Winged helix' DNA-binding domain"/>
    <property type="match status" value="1"/>
</dbReference>
<dbReference type="GO" id="GO:0000278">
    <property type="term" value="P:mitotic cell cycle"/>
    <property type="evidence" value="ECO:0007669"/>
    <property type="project" value="TreeGrafter"/>
</dbReference>
<dbReference type="GO" id="GO:0030174">
    <property type="term" value="P:regulation of DNA-templated DNA replication initiation"/>
    <property type="evidence" value="ECO:0007669"/>
    <property type="project" value="InterPro"/>
</dbReference>
<dbReference type="GO" id="GO:0070182">
    <property type="term" value="F:DNA polymerase binding"/>
    <property type="evidence" value="ECO:0007669"/>
    <property type="project" value="TreeGrafter"/>
</dbReference>
<evidence type="ECO:0000313" key="5">
    <source>
        <dbReference type="EMBL" id="WOK94098.1"/>
    </source>
</evidence>
<dbReference type="InterPro" id="IPR045173">
    <property type="entry name" value="Cdt1"/>
</dbReference>
<dbReference type="CDD" id="cd08767">
    <property type="entry name" value="Cdt1_c"/>
    <property type="match status" value="1"/>
</dbReference>
<evidence type="ECO:0000256" key="1">
    <source>
        <dbReference type="ARBA" id="ARBA00008356"/>
    </source>
</evidence>
<dbReference type="Pfam" id="PF16679">
    <property type="entry name" value="CDT1_C"/>
    <property type="match status" value="1"/>
</dbReference>
<feature type="domain" description="CDT1 Geminin-binding" evidence="4">
    <location>
        <begin position="112"/>
        <end position="244"/>
    </location>
</feature>
<dbReference type="GO" id="GO:0005634">
    <property type="term" value="C:nucleus"/>
    <property type="evidence" value="ECO:0007669"/>
    <property type="project" value="TreeGrafter"/>
</dbReference>
<dbReference type="CDD" id="cd08674">
    <property type="entry name" value="Cdt1_m"/>
    <property type="match status" value="1"/>
</dbReference>